<evidence type="ECO:0000313" key="1">
    <source>
        <dbReference type="EMBL" id="GIQ89213.1"/>
    </source>
</evidence>
<sequence>TLAEVGKVFLAITPQSSIMNPEALAEMFKVARFELTKDSPNVIIQPILSAVKVMPMLESLKHNASTEETVHRIMRDVVREGIHRCFSGSLTQDIGDRVESIVAQSERSQMRELVAGNKRPGIIQVLKIDRGDVRDQVMSDVKARARRLLRMLDVMTAAWLAQIGCEYAAPWSRMNEEMVSTKFVTPCTLNIDDIAPPLMDDDVCMQLLSFKPKEEARSIIGAGVQSLWPYLQGNHATKLVTPATAETPRLVSIGPYPKYPVWGFPITATKGQGGEGELWKVDGEFSLDNIHMQRRHGIRALIKCFSEWQTTQHPIIHGASEPHITTMCLPNYIDLLGNASFLMPHMFRVHSSLVGIIDTRLNQCVSLSANAIQAITGLDSYSAVMDSLRADPQSPVYLPPPAVETCLDPSLFTSEQQVLEEYQCFILSLPENAYYGGGVTHLTEIKVCLQSVYEAALTTSKEVHVQILTAAARRALSRVHELQKVMFAGIYSPKQDVALQ</sequence>
<organism evidence="1 2">
    <name type="scientific">Kipferlia bialata</name>
    <dbReference type="NCBI Taxonomy" id="797122"/>
    <lineage>
        <taxon>Eukaryota</taxon>
        <taxon>Metamonada</taxon>
        <taxon>Carpediemonas-like organisms</taxon>
        <taxon>Kipferlia</taxon>
    </lineage>
</organism>
<name>A0A9K3D8H5_9EUKA</name>
<protein>
    <submittedName>
        <fullName evidence="1">Uncharacterized protein</fullName>
    </submittedName>
</protein>
<keyword evidence="2" id="KW-1185">Reference proteome</keyword>
<gene>
    <name evidence="1" type="ORF">KIPB_011625</name>
</gene>
<dbReference type="EMBL" id="BDIP01004804">
    <property type="protein sequence ID" value="GIQ89213.1"/>
    <property type="molecule type" value="Genomic_DNA"/>
</dbReference>
<dbReference type="Proteomes" id="UP000265618">
    <property type="component" value="Unassembled WGS sequence"/>
</dbReference>
<evidence type="ECO:0000313" key="2">
    <source>
        <dbReference type="Proteomes" id="UP000265618"/>
    </source>
</evidence>
<feature type="non-terminal residue" evidence="1">
    <location>
        <position position="500"/>
    </location>
</feature>
<accession>A0A9K3D8H5</accession>
<comment type="caution">
    <text evidence="1">The sequence shown here is derived from an EMBL/GenBank/DDBJ whole genome shotgun (WGS) entry which is preliminary data.</text>
</comment>
<feature type="non-terminal residue" evidence="1">
    <location>
        <position position="1"/>
    </location>
</feature>
<dbReference type="AlphaFoldDB" id="A0A9K3D8H5"/>
<reference evidence="1 2" key="1">
    <citation type="journal article" date="2018" name="PLoS ONE">
        <title>The draft genome of Kipferlia bialata reveals reductive genome evolution in fornicate parasites.</title>
        <authorList>
            <person name="Tanifuji G."/>
            <person name="Takabayashi S."/>
            <person name="Kume K."/>
            <person name="Takagi M."/>
            <person name="Nakayama T."/>
            <person name="Kamikawa R."/>
            <person name="Inagaki Y."/>
            <person name="Hashimoto T."/>
        </authorList>
    </citation>
    <scope>NUCLEOTIDE SEQUENCE [LARGE SCALE GENOMIC DNA]</scope>
    <source>
        <strain evidence="1">NY0173</strain>
    </source>
</reference>
<proteinExistence type="predicted"/>